<dbReference type="Pfam" id="PF00582">
    <property type="entry name" value="Usp"/>
    <property type="match status" value="2"/>
</dbReference>
<evidence type="ECO:0000259" key="2">
    <source>
        <dbReference type="Pfam" id="PF00582"/>
    </source>
</evidence>
<name>A0A1I6KN59_9EURY</name>
<sequence>MYDRILFPTDGSDAANAVRDYVLDLAAAEDATLEVLYVANSNENSVTRVGGEVVDALEQHGEEVVADVEDRAADRGVDVRSTVEQGDPSGTILAYADHRDVDLIVMATHGRRGLDRMLLGSVTERVARKAARPVLTVRPDDDVSRRYPPESVLVPTDGSAVSKRAVDEGAALAAEQDATLHLLTVIDPSVFGGDDYAVMPTDVFEERAESILDRAVARAEDAGATDVVRAREFGNPRRTIGRYAGEEAVDLVAMGTHGRSGVDRFLMGSVTEGTVRTAPVPVLTVRGTDD</sequence>
<dbReference type="Proteomes" id="UP000199062">
    <property type="component" value="Unassembled WGS sequence"/>
</dbReference>
<protein>
    <submittedName>
        <fullName evidence="3">Nucleotide-binding universal stress protein, UspA family</fullName>
    </submittedName>
</protein>
<comment type="similarity">
    <text evidence="1">Belongs to the universal stress protein A family.</text>
</comment>
<evidence type="ECO:0000256" key="1">
    <source>
        <dbReference type="ARBA" id="ARBA00008791"/>
    </source>
</evidence>
<accession>A0A1I6KN59</accession>
<dbReference type="EMBL" id="FOZK01000001">
    <property type="protein sequence ID" value="SFR92682.1"/>
    <property type="molecule type" value="Genomic_DNA"/>
</dbReference>
<dbReference type="InterPro" id="IPR006016">
    <property type="entry name" value="UspA"/>
</dbReference>
<reference evidence="3 4" key="1">
    <citation type="submission" date="2016-10" db="EMBL/GenBank/DDBJ databases">
        <authorList>
            <person name="de Groot N.N."/>
        </authorList>
    </citation>
    <scope>NUCLEOTIDE SEQUENCE [LARGE SCALE GENOMIC DNA]</scope>
    <source>
        <strain evidence="3 4">CGMCC 1.10457</strain>
    </source>
</reference>
<feature type="domain" description="UspA" evidence="2">
    <location>
        <begin position="151"/>
        <end position="286"/>
    </location>
</feature>
<evidence type="ECO:0000313" key="4">
    <source>
        <dbReference type="Proteomes" id="UP000199062"/>
    </source>
</evidence>
<evidence type="ECO:0000313" key="3">
    <source>
        <dbReference type="EMBL" id="SFR92682.1"/>
    </source>
</evidence>
<feature type="domain" description="UspA" evidence="2">
    <location>
        <begin position="1"/>
        <end position="138"/>
    </location>
</feature>
<organism evidence="3 4">
    <name type="scientific">Halomicrobium zhouii</name>
    <dbReference type="NCBI Taxonomy" id="767519"/>
    <lineage>
        <taxon>Archaea</taxon>
        <taxon>Methanobacteriati</taxon>
        <taxon>Methanobacteriota</taxon>
        <taxon>Stenosarchaea group</taxon>
        <taxon>Halobacteria</taxon>
        <taxon>Halobacteriales</taxon>
        <taxon>Haloarculaceae</taxon>
        <taxon>Halomicrobium</taxon>
    </lineage>
</organism>
<dbReference type="Gene3D" id="3.40.50.620">
    <property type="entry name" value="HUPs"/>
    <property type="match status" value="2"/>
</dbReference>
<dbReference type="PRINTS" id="PR01438">
    <property type="entry name" value="UNVRSLSTRESS"/>
</dbReference>
<dbReference type="OrthoDB" id="105697at2157"/>
<dbReference type="SUPFAM" id="SSF52402">
    <property type="entry name" value="Adenine nucleotide alpha hydrolases-like"/>
    <property type="match status" value="2"/>
</dbReference>
<dbReference type="AlphaFoldDB" id="A0A1I6KN59"/>
<dbReference type="InterPro" id="IPR014729">
    <property type="entry name" value="Rossmann-like_a/b/a_fold"/>
</dbReference>
<dbReference type="PANTHER" id="PTHR46268:SF6">
    <property type="entry name" value="UNIVERSAL STRESS PROTEIN UP12"/>
    <property type="match status" value="1"/>
</dbReference>
<dbReference type="InterPro" id="IPR006015">
    <property type="entry name" value="Universal_stress_UspA"/>
</dbReference>
<dbReference type="CDD" id="cd00293">
    <property type="entry name" value="USP-like"/>
    <property type="match status" value="2"/>
</dbReference>
<gene>
    <name evidence="3" type="ORF">SAMN05216559_1128</name>
</gene>
<proteinExistence type="inferred from homology"/>
<dbReference type="STRING" id="767519.SAMN05216559_1128"/>
<dbReference type="PANTHER" id="PTHR46268">
    <property type="entry name" value="STRESS RESPONSE PROTEIN NHAX"/>
    <property type="match status" value="1"/>
</dbReference>
<dbReference type="RefSeq" id="WP_089814672.1">
    <property type="nucleotide sequence ID" value="NZ_FOZK01000001.1"/>
</dbReference>
<keyword evidence="4" id="KW-1185">Reference proteome</keyword>